<dbReference type="EMBL" id="CP034234">
    <property type="protein sequence ID" value="AZK43705.1"/>
    <property type="molecule type" value="Genomic_DNA"/>
</dbReference>
<sequence>MREEMKDNTVIFALSSNVELADEICEHLDLERGKIDVRHFADGEILIEPLVSVRGKHVYIIQSTSSPVSETYMEVLIAIDACKRASAEEITIVMPYYGYARQDRKARARQPITSKLMANLLQTAGADRVVTIDLHAPQIQGFFDIPTDDLTAVAMIGQYYRNKNFQDEVVVVSPDHGGATRARRLSDTIPNSTIAIIDKRRTKPNVAEAMNLIGDVDGKIAVVIDDMVDTAGSLMGGINMLYEKGAKEVYCACTHGILSGPAIERISNSDIKELLITNTISLKEEARQEPKIKEISVGYMLAKAIEAIQLHTPVSTLFDLFND</sequence>
<evidence type="ECO:0000313" key="13">
    <source>
        <dbReference type="Proteomes" id="UP000278804"/>
    </source>
</evidence>
<dbReference type="GO" id="GO:0006164">
    <property type="term" value="P:purine nucleotide biosynthetic process"/>
    <property type="evidence" value="ECO:0007669"/>
    <property type="project" value="TreeGrafter"/>
</dbReference>
<keyword evidence="8 10" id="KW-0460">Magnesium</keyword>
<dbReference type="NCBIfam" id="NF002320">
    <property type="entry name" value="PRK01259.1"/>
    <property type="match status" value="1"/>
</dbReference>
<dbReference type="FunFam" id="3.40.50.2020:FF:000007">
    <property type="entry name" value="Ribose-phosphate pyrophosphokinase"/>
    <property type="match status" value="1"/>
</dbReference>
<comment type="pathway">
    <text evidence="10">Metabolic intermediate biosynthesis; 5-phospho-alpha-D-ribose 1-diphosphate biosynthesis; 5-phospho-alpha-D-ribose 1-diphosphate from D-ribose 5-phosphate (route I): step 1/1.</text>
</comment>
<dbReference type="InterPro" id="IPR029099">
    <property type="entry name" value="Pribosyltran_N"/>
</dbReference>
<feature type="binding site" evidence="10">
    <location>
        <position position="225"/>
    </location>
    <ligand>
        <name>D-ribose 5-phosphate</name>
        <dbReference type="ChEBI" id="CHEBI:78346"/>
    </ligand>
</feature>
<dbReference type="GO" id="GO:0002189">
    <property type="term" value="C:ribose phosphate diphosphokinase complex"/>
    <property type="evidence" value="ECO:0007669"/>
    <property type="project" value="TreeGrafter"/>
</dbReference>
<evidence type="ECO:0000313" key="12">
    <source>
        <dbReference type="EMBL" id="AZK43705.1"/>
    </source>
</evidence>
<evidence type="ECO:0000256" key="3">
    <source>
        <dbReference type="ARBA" id="ARBA00022723"/>
    </source>
</evidence>
<dbReference type="AlphaFoldDB" id="A0A3S8RLA9"/>
<dbReference type="SUPFAM" id="SSF53271">
    <property type="entry name" value="PRTase-like"/>
    <property type="match status" value="1"/>
</dbReference>
<dbReference type="GO" id="GO:0016301">
    <property type="term" value="F:kinase activity"/>
    <property type="evidence" value="ECO:0007669"/>
    <property type="project" value="UniProtKB-KW"/>
</dbReference>
<dbReference type="CDD" id="cd06223">
    <property type="entry name" value="PRTases_typeI"/>
    <property type="match status" value="1"/>
</dbReference>
<protein>
    <recommendedName>
        <fullName evidence="10">Ribose-phosphate pyrophosphokinase</fullName>
        <shortName evidence="10">RPPK</shortName>
        <ecNumber evidence="10">2.7.6.1</ecNumber>
    </recommendedName>
    <alternativeName>
        <fullName evidence="10">5-phospho-D-ribosyl alpha-1-diphosphate synthase</fullName>
    </alternativeName>
    <alternativeName>
        <fullName evidence="10">Phosphoribosyl diphosphate synthase</fullName>
    </alternativeName>
    <alternativeName>
        <fullName evidence="10">Phosphoribosyl pyrophosphate synthase</fullName>
        <shortName evidence="10">P-Rib-PP synthase</shortName>
        <shortName evidence="10">PRPP synthase</shortName>
        <shortName evidence="10">PRPPase</shortName>
    </alternativeName>
</protein>
<evidence type="ECO:0000256" key="6">
    <source>
        <dbReference type="ARBA" id="ARBA00022777"/>
    </source>
</evidence>
<feature type="binding site" evidence="10">
    <location>
        <position position="175"/>
    </location>
    <ligand>
        <name>Mg(2+)</name>
        <dbReference type="ChEBI" id="CHEBI:18420"/>
    </ligand>
</feature>
<comment type="subunit">
    <text evidence="10">Homohexamer.</text>
</comment>
<dbReference type="GO" id="GO:0009156">
    <property type="term" value="P:ribonucleoside monophosphate biosynthetic process"/>
    <property type="evidence" value="ECO:0007669"/>
    <property type="project" value="InterPro"/>
</dbReference>
<dbReference type="FunFam" id="3.40.50.2020:FF:000002">
    <property type="entry name" value="Ribose-phosphate pyrophosphokinase"/>
    <property type="match status" value="1"/>
</dbReference>
<dbReference type="InterPro" id="IPR000842">
    <property type="entry name" value="PRib_PP_synth_CS"/>
</dbReference>
<proteinExistence type="inferred from homology"/>
<dbReference type="PROSITE" id="PS00114">
    <property type="entry name" value="PRPP_SYNTHASE"/>
    <property type="match status" value="1"/>
</dbReference>
<dbReference type="EC" id="2.7.6.1" evidence="10"/>
<dbReference type="Pfam" id="PF13793">
    <property type="entry name" value="Pribosyltran_N"/>
    <property type="match status" value="1"/>
</dbReference>
<dbReference type="Proteomes" id="UP000278804">
    <property type="component" value="Chromosome"/>
</dbReference>
<name>A0A3S8RLA9_9FIRM</name>
<evidence type="ECO:0000256" key="2">
    <source>
        <dbReference type="ARBA" id="ARBA00022679"/>
    </source>
</evidence>
<dbReference type="Pfam" id="PF14572">
    <property type="entry name" value="Pribosyl_synth"/>
    <property type="match status" value="1"/>
</dbReference>
<comment type="subcellular location">
    <subcellularLocation>
        <location evidence="10">Cytoplasm</location>
    </subcellularLocation>
</comment>
<keyword evidence="3 10" id="KW-0479">Metal-binding</keyword>
<dbReference type="UniPathway" id="UPA00087">
    <property type="reaction ID" value="UER00172"/>
</dbReference>
<dbReference type="SMART" id="SM01400">
    <property type="entry name" value="Pribosyltran_N"/>
    <property type="match status" value="1"/>
</dbReference>
<evidence type="ECO:0000256" key="5">
    <source>
        <dbReference type="ARBA" id="ARBA00022741"/>
    </source>
</evidence>
<evidence type="ECO:0000256" key="9">
    <source>
        <dbReference type="ARBA" id="ARBA00049535"/>
    </source>
</evidence>
<feature type="binding site" evidence="10">
    <location>
        <position position="201"/>
    </location>
    <ligand>
        <name>D-ribose 5-phosphate</name>
        <dbReference type="ChEBI" id="CHEBI:78346"/>
    </ligand>
</feature>
<feature type="binding site" evidence="10">
    <location>
        <begin position="42"/>
        <end position="44"/>
    </location>
    <ligand>
        <name>ATP</name>
        <dbReference type="ChEBI" id="CHEBI:30616"/>
    </ligand>
</feature>
<evidence type="ECO:0000256" key="1">
    <source>
        <dbReference type="ARBA" id="ARBA00022490"/>
    </source>
</evidence>
<dbReference type="InterPro" id="IPR005946">
    <property type="entry name" value="Rib-P_diPkinase"/>
</dbReference>
<comment type="catalytic activity">
    <reaction evidence="9 10">
        <text>D-ribose 5-phosphate + ATP = 5-phospho-alpha-D-ribose 1-diphosphate + AMP + H(+)</text>
        <dbReference type="Rhea" id="RHEA:15609"/>
        <dbReference type="ChEBI" id="CHEBI:15378"/>
        <dbReference type="ChEBI" id="CHEBI:30616"/>
        <dbReference type="ChEBI" id="CHEBI:58017"/>
        <dbReference type="ChEBI" id="CHEBI:78346"/>
        <dbReference type="ChEBI" id="CHEBI:456215"/>
        <dbReference type="EC" id="2.7.6.1"/>
    </reaction>
</comment>
<organism evidence="12 13">
    <name type="scientific">Erysipelothrix piscisicarius</name>
    <dbReference type="NCBI Taxonomy" id="2485784"/>
    <lineage>
        <taxon>Bacteria</taxon>
        <taxon>Bacillati</taxon>
        <taxon>Bacillota</taxon>
        <taxon>Erysipelotrichia</taxon>
        <taxon>Erysipelotrichales</taxon>
        <taxon>Erysipelotrichaceae</taxon>
        <taxon>Erysipelothrix</taxon>
    </lineage>
</organism>
<evidence type="ECO:0000256" key="10">
    <source>
        <dbReference type="HAMAP-Rule" id="MF_00583"/>
    </source>
</evidence>
<feature type="binding site" evidence="10">
    <location>
        <begin position="101"/>
        <end position="102"/>
    </location>
    <ligand>
        <name>ATP</name>
        <dbReference type="ChEBI" id="CHEBI:30616"/>
    </ligand>
</feature>
<dbReference type="RefSeq" id="WP_125163922.1">
    <property type="nucleotide sequence ID" value="NZ_CP034234.1"/>
</dbReference>
<dbReference type="Gene3D" id="3.40.50.2020">
    <property type="match status" value="2"/>
</dbReference>
<reference evidence="12 13" key="1">
    <citation type="journal article" date="2020" name="Int. J. Syst. Evol. Microbiol.">
        <title>Description of Erysipelothrix piscisicarius sp. nov., an emergent fish pathogen, and assessment of virulence using a tiger barb (Puntigrus tetrazona) infection model.</title>
        <authorList>
            <person name="Pomaranski E.K."/>
            <person name="Griffin M.J."/>
            <person name="Camus A.C."/>
            <person name="Armwood A.R."/>
            <person name="Shelley J."/>
            <person name="Waldbieser G.C."/>
            <person name="LaFrentz B.R."/>
            <person name="Garcia J.C."/>
            <person name="Yanong R."/>
            <person name="Soto E."/>
        </authorList>
    </citation>
    <scope>NUCLEOTIDE SEQUENCE [LARGE SCALE GENOMIC DNA]</scope>
    <source>
        <strain evidence="12 13">15TAL0474</strain>
    </source>
</reference>
<evidence type="ECO:0000256" key="8">
    <source>
        <dbReference type="ARBA" id="ARBA00022842"/>
    </source>
</evidence>
<gene>
    <name evidence="10" type="primary">prs</name>
    <name evidence="12" type="ORF">EEI45_01900</name>
</gene>
<dbReference type="InterPro" id="IPR000836">
    <property type="entry name" value="PRTase_dom"/>
</dbReference>
<evidence type="ECO:0000259" key="11">
    <source>
        <dbReference type="Pfam" id="PF13793"/>
    </source>
</evidence>
<dbReference type="NCBIfam" id="TIGR01251">
    <property type="entry name" value="ribP_PPkin"/>
    <property type="match status" value="1"/>
</dbReference>
<comment type="similarity">
    <text evidence="10">Belongs to the ribose-phosphate pyrophosphokinase family. Class I subfamily.</text>
</comment>
<dbReference type="PANTHER" id="PTHR10210">
    <property type="entry name" value="RIBOSE-PHOSPHATE DIPHOSPHOKINASE FAMILY MEMBER"/>
    <property type="match status" value="1"/>
</dbReference>
<comment type="function">
    <text evidence="10">Involved in the biosynthesis of the central metabolite phospho-alpha-D-ribosyl-1-pyrophosphate (PRPP) via the transfer of pyrophosphoryl group from ATP to 1-hydroxyl of ribose-5-phosphate (Rib-5-P).</text>
</comment>
<dbReference type="GO" id="GO:0000287">
    <property type="term" value="F:magnesium ion binding"/>
    <property type="evidence" value="ECO:0007669"/>
    <property type="project" value="UniProtKB-UniRule"/>
</dbReference>
<dbReference type="HAMAP" id="MF_00583_B">
    <property type="entry name" value="RibP_PPkinase_B"/>
    <property type="match status" value="1"/>
</dbReference>
<dbReference type="GO" id="GO:0004749">
    <property type="term" value="F:ribose phosphate diphosphokinase activity"/>
    <property type="evidence" value="ECO:0007669"/>
    <property type="project" value="UniProtKB-UniRule"/>
</dbReference>
<feature type="active site" evidence="10">
    <location>
        <position position="199"/>
    </location>
</feature>
<dbReference type="GO" id="GO:0005737">
    <property type="term" value="C:cytoplasm"/>
    <property type="evidence" value="ECO:0007669"/>
    <property type="project" value="UniProtKB-SubCell"/>
</dbReference>
<evidence type="ECO:0000256" key="7">
    <source>
        <dbReference type="ARBA" id="ARBA00022840"/>
    </source>
</evidence>
<dbReference type="PANTHER" id="PTHR10210:SF41">
    <property type="entry name" value="RIBOSE-PHOSPHATE PYROPHOSPHOKINASE 1, CHLOROPLASTIC"/>
    <property type="match status" value="1"/>
</dbReference>
<dbReference type="GO" id="GO:0005524">
    <property type="term" value="F:ATP binding"/>
    <property type="evidence" value="ECO:0007669"/>
    <property type="project" value="UniProtKB-KW"/>
</dbReference>
<keyword evidence="4 10" id="KW-0545">Nucleotide biosynthesis</keyword>
<dbReference type="GO" id="GO:0006015">
    <property type="term" value="P:5-phosphoribose 1-diphosphate biosynthetic process"/>
    <property type="evidence" value="ECO:0007669"/>
    <property type="project" value="UniProtKB-UniRule"/>
</dbReference>
<feature type="binding site" evidence="10">
    <location>
        <begin position="229"/>
        <end position="233"/>
    </location>
    <ligand>
        <name>D-ribose 5-phosphate</name>
        <dbReference type="ChEBI" id="CHEBI:78346"/>
    </ligand>
</feature>
<keyword evidence="1 10" id="KW-0963">Cytoplasm</keyword>
<keyword evidence="5 10" id="KW-0547">Nucleotide-binding</keyword>
<accession>A0A3S8RLA9</accession>
<dbReference type="KEGG" id="eri:EEI45_01900"/>
<keyword evidence="6 10" id="KW-0418">Kinase</keyword>
<keyword evidence="7 10" id="KW-0067">ATP-binding</keyword>
<dbReference type="InterPro" id="IPR037515">
    <property type="entry name" value="Rib-P_diPkinase_bac"/>
</dbReference>
<keyword evidence="2 10" id="KW-0808">Transferase</keyword>
<evidence type="ECO:0000256" key="4">
    <source>
        <dbReference type="ARBA" id="ARBA00022727"/>
    </source>
</evidence>
<feature type="binding site" evidence="10">
    <location>
        <position position="135"/>
    </location>
    <ligand>
        <name>Mg(2+)</name>
        <dbReference type="ChEBI" id="CHEBI:18420"/>
    </ligand>
</feature>
<feature type="domain" description="Ribose-phosphate pyrophosphokinase N-terminal" evidence="11">
    <location>
        <begin position="10"/>
        <end position="125"/>
    </location>
</feature>
<keyword evidence="13" id="KW-1185">Reference proteome</keyword>
<dbReference type="InterPro" id="IPR029057">
    <property type="entry name" value="PRTase-like"/>
</dbReference>
<comment type="cofactor">
    <cofactor evidence="10">
        <name>Mg(2+)</name>
        <dbReference type="ChEBI" id="CHEBI:18420"/>
    </cofactor>
    <text evidence="10">Binds 2 Mg(2+) ions per subunit.</text>
</comment>